<dbReference type="EMBL" id="DXBN01000062">
    <property type="protein sequence ID" value="HIZ52822.1"/>
    <property type="molecule type" value="Genomic_DNA"/>
</dbReference>
<organism evidence="2 3">
    <name type="scientific">Candidatus Enterococcus avicola</name>
    <dbReference type="NCBI Taxonomy" id="2838561"/>
    <lineage>
        <taxon>Bacteria</taxon>
        <taxon>Bacillati</taxon>
        <taxon>Bacillota</taxon>
        <taxon>Bacilli</taxon>
        <taxon>Lactobacillales</taxon>
        <taxon>Enterococcaceae</taxon>
        <taxon>Enterococcus</taxon>
    </lineage>
</organism>
<dbReference type="Gene3D" id="3.40.50.300">
    <property type="entry name" value="P-loop containing nucleotide triphosphate hydrolases"/>
    <property type="match status" value="1"/>
</dbReference>
<dbReference type="PANTHER" id="PTHR24221:SF654">
    <property type="entry name" value="ATP-BINDING CASSETTE SUB-FAMILY B MEMBER 6"/>
    <property type="match status" value="1"/>
</dbReference>
<keyword evidence="2" id="KW-0067">ATP-binding</keyword>
<comment type="caution">
    <text evidence="2">The sequence shown here is derived from an EMBL/GenBank/DDBJ whole genome shotgun (WGS) entry which is preliminary data.</text>
</comment>
<accession>A0A9D2F6I7</accession>
<dbReference type="InterPro" id="IPR039421">
    <property type="entry name" value="Type_1_exporter"/>
</dbReference>
<name>A0A9D2F6I7_9ENTE</name>
<gene>
    <name evidence="2" type="ORF">IAA20_02640</name>
</gene>
<feature type="domain" description="ABC transporter" evidence="1">
    <location>
        <begin position="3"/>
        <end position="31"/>
    </location>
</feature>
<dbReference type="PANTHER" id="PTHR24221">
    <property type="entry name" value="ATP-BINDING CASSETTE SUB-FAMILY B"/>
    <property type="match status" value="1"/>
</dbReference>
<dbReference type="SUPFAM" id="SSF52540">
    <property type="entry name" value="P-loop containing nucleoside triphosphate hydrolases"/>
    <property type="match status" value="1"/>
</dbReference>
<dbReference type="Pfam" id="PF00005">
    <property type="entry name" value="ABC_tran"/>
    <property type="match status" value="1"/>
</dbReference>
<evidence type="ECO:0000259" key="1">
    <source>
        <dbReference type="Pfam" id="PF00005"/>
    </source>
</evidence>
<dbReference type="Proteomes" id="UP000824063">
    <property type="component" value="Unassembled WGS sequence"/>
</dbReference>
<dbReference type="InterPro" id="IPR003439">
    <property type="entry name" value="ABC_transporter-like_ATP-bd"/>
</dbReference>
<proteinExistence type="predicted"/>
<keyword evidence="2" id="KW-0547">Nucleotide-binding</keyword>
<reference evidence="2" key="2">
    <citation type="submission" date="2021-04" db="EMBL/GenBank/DDBJ databases">
        <authorList>
            <person name="Gilroy R."/>
        </authorList>
    </citation>
    <scope>NUCLEOTIDE SEQUENCE</scope>
    <source>
        <strain evidence="2">CHK172-16539</strain>
    </source>
</reference>
<protein>
    <submittedName>
        <fullName evidence="2">ATP-binding cassette domain-containing protein</fullName>
    </submittedName>
</protein>
<dbReference type="GO" id="GO:0034040">
    <property type="term" value="F:ATPase-coupled lipid transmembrane transporter activity"/>
    <property type="evidence" value="ECO:0007669"/>
    <property type="project" value="TreeGrafter"/>
</dbReference>
<sequence length="48" mass="5532">MTLLGGERQRFALARLYFTNAKIIILDEATSAMDNLTEELVIQNLMRF</sequence>
<dbReference type="AlphaFoldDB" id="A0A9D2F6I7"/>
<dbReference type="GO" id="GO:0005524">
    <property type="term" value="F:ATP binding"/>
    <property type="evidence" value="ECO:0007669"/>
    <property type="project" value="UniProtKB-KW"/>
</dbReference>
<dbReference type="InterPro" id="IPR027417">
    <property type="entry name" value="P-loop_NTPase"/>
</dbReference>
<evidence type="ECO:0000313" key="3">
    <source>
        <dbReference type="Proteomes" id="UP000824063"/>
    </source>
</evidence>
<reference evidence="2" key="1">
    <citation type="journal article" date="2021" name="PeerJ">
        <title>Extensive microbial diversity within the chicken gut microbiome revealed by metagenomics and culture.</title>
        <authorList>
            <person name="Gilroy R."/>
            <person name="Ravi A."/>
            <person name="Getino M."/>
            <person name="Pursley I."/>
            <person name="Horton D.L."/>
            <person name="Alikhan N.F."/>
            <person name="Baker D."/>
            <person name="Gharbi K."/>
            <person name="Hall N."/>
            <person name="Watson M."/>
            <person name="Adriaenssens E.M."/>
            <person name="Foster-Nyarko E."/>
            <person name="Jarju S."/>
            <person name="Secka A."/>
            <person name="Antonio M."/>
            <person name="Oren A."/>
            <person name="Chaudhuri R.R."/>
            <person name="La Ragione R."/>
            <person name="Hildebrand F."/>
            <person name="Pallen M.J."/>
        </authorList>
    </citation>
    <scope>NUCLEOTIDE SEQUENCE</scope>
    <source>
        <strain evidence="2">CHK172-16539</strain>
    </source>
</reference>
<dbReference type="GO" id="GO:0016887">
    <property type="term" value="F:ATP hydrolysis activity"/>
    <property type="evidence" value="ECO:0007669"/>
    <property type="project" value="InterPro"/>
</dbReference>
<evidence type="ECO:0000313" key="2">
    <source>
        <dbReference type="EMBL" id="HIZ52822.1"/>
    </source>
</evidence>